<dbReference type="NCBIfam" id="TIGR02227">
    <property type="entry name" value="sigpep_I_bact"/>
    <property type="match status" value="1"/>
</dbReference>
<keyword evidence="10" id="KW-0809">Transit peptide</keyword>
<evidence type="ECO:0000256" key="5">
    <source>
        <dbReference type="ARBA" id="ARBA00013208"/>
    </source>
</evidence>
<evidence type="ECO:0000313" key="14">
    <source>
        <dbReference type="EMBL" id="KAK1405728.1"/>
    </source>
</evidence>
<keyword evidence="8" id="KW-0645">Protease</keyword>
<gene>
    <name evidence="14" type="ORF">POM88_005333</name>
</gene>
<evidence type="ECO:0000256" key="7">
    <source>
        <dbReference type="ARBA" id="ARBA00022640"/>
    </source>
</evidence>
<dbReference type="PROSITE" id="PS00761">
    <property type="entry name" value="SPASE_I_3"/>
    <property type="match status" value="1"/>
</dbReference>
<comment type="catalytic activity">
    <reaction evidence="1">
        <text>Cleavage of hydrophobic, N-terminal signal or leader sequences from secreted and periplasmic proteins.</text>
        <dbReference type="EC" id="3.4.21.89"/>
    </reaction>
</comment>
<dbReference type="Gene3D" id="2.10.109.10">
    <property type="entry name" value="Umud Fragment, subunit A"/>
    <property type="match status" value="1"/>
</dbReference>
<evidence type="ECO:0000313" key="15">
    <source>
        <dbReference type="Proteomes" id="UP001237642"/>
    </source>
</evidence>
<dbReference type="EC" id="3.4.21.89" evidence="5"/>
<comment type="caution">
    <text evidence="14">The sequence shown here is derived from an EMBL/GenBank/DDBJ whole genome shotgun (WGS) entry which is preliminary data.</text>
</comment>
<dbReference type="PRINTS" id="PR00727">
    <property type="entry name" value="LEADERPTASE"/>
</dbReference>
<dbReference type="CDD" id="cd06530">
    <property type="entry name" value="S26_SPase_I"/>
    <property type="match status" value="1"/>
</dbReference>
<dbReference type="Pfam" id="PF10502">
    <property type="entry name" value="Peptidase_S26"/>
    <property type="match status" value="1"/>
</dbReference>
<dbReference type="GO" id="GO:0004252">
    <property type="term" value="F:serine-type endopeptidase activity"/>
    <property type="evidence" value="ECO:0007669"/>
    <property type="project" value="InterPro"/>
</dbReference>
<evidence type="ECO:0000256" key="12">
    <source>
        <dbReference type="PIRSR" id="PIRSR600223-1"/>
    </source>
</evidence>
<sequence length="356" mass="38752">MALRVTLTFSGHVAQNLASSAATKAVGCRLFHDYATRALFTKPPSPDSQPNDQSHSDSDRSAFASLAGEVFDHSKNPMISIGLSSVLKSKKSGFAVGAFGVSPIKAASMFPFLHGSKWLPCNEMSVSAEVDKGGTKGEVLKGGKECHGDFLQNCDGMDLERSNWLSKLLNCCSEDAKAAFTAVSVSILFRSSLAEPRSIPSASMAPTLDVGDRILAEKVSYVFRKPEVSDIVIFKAPQILQNIGYSSDYVFIKRIVAKAGDYVEVRDGKLIVNGVVQDEDYILEPIAYNLEPQLVPEGHVFVLGDNRNKSYDSHNWGPLPINNIIGRSVLRYWPPSRITDTIYEPYAGHKAAFAIS</sequence>
<dbReference type="InterPro" id="IPR019533">
    <property type="entry name" value="Peptidase_S26"/>
</dbReference>
<evidence type="ECO:0000256" key="6">
    <source>
        <dbReference type="ARBA" id="ARBA00022528"/>
    </source>
</evidence>
<evidence type="ECO:0000256" key="3">
    <source>
        <dbReference type="ARBA" id="ARBA00004370"/>
    </source>
</evidence>
<dbReference type="InterPro" id="IPR019758">
    <property type="entry name" value="Pept_S26A_signal_pept_1_CS"/>
</dbReference>
<keyword evidence="7" id="KW-0934">Plastid</keyword>
<dbReference type="SUPFAM" id="SSF51306">
    <property type="entry name" value="LexA/Signal peptidase"/>
    <property type="match status" value="1"/>
</dbReference>
<protein>
    <recommendedName>
        <fullName evidence="5">signal peptidase I</fullName>
        <ecNumber evidence="5">3.4.21.89</ecNumber>
    </recommendedName>
</protein>
<keyword evidence="11" id="KW-0472">Membrane</keyword>
<comment type="similarity">
    <text evidence="4">Belongs to the peptidase S26 family.</text>
</comment>
<keyword evidence="6" id="KW-0150">Chloroplast</keyword>
<dbReference type="InterPro" id="IPR036286">
    <property type="entry name" value="LexA/Signal_pep-like_sf"/>
</dbReference>
<dbReference type="PROSITE" id="PS00501">
    <property type="entry name" value="SPASE_I_1"/>
    <property type="match status" value="1"/>
</dbReference>
<dbReference type="FunFam" id="2.10.109.10:FF:000012">
    <property type="entry name" value="Peptidase/ serine-type peptidase"/>
    <property type="match status" value="1"/>
</dbReference>
<dbReference type="GO" id="GO:0006465">
    <property type="term" value="P:signal peptide processing"/>
    <property type="evidence" value="ECO:0007669"/>
    <property type="project" value="InterPro"/>
</dbReference>
<organism evidence="14 15">
    <name type="scientific">Heracleum sosnowskyi</name>
    <dbReference type="NCBI Taxonomy" id="360622"/>
    <lineage>
        <taxon>Eukaryota</taxon>
        <taxon>Viridiplantae</taxon>
        <taxon>Streptophyta</taxon>
        <taxon>Embryophyta</taxon>
        <taxon>Tracheophyta</taxon>
        <taxon>Spermatophyta</taxon>
        <taxon>Magnoliopsida</taxon>
        <taxon>eudicotyledons</taxon>
        <taxon>Gunneridae</taxon>
        <taxon>Pentapetalae</taxon>
        <taxon>asterids</taxon>
        <taxon>campanulids</taxon>
        <taxon>Apiales</taxon>
        <taxon>Apiaceae</taxon>
        <taxon>Apioideae</taxon>
        <taxon>apioid superclade</taxon>
        <taxon>Tordylieae</taxon>
        <taxon>Tordyliinae</taxon>
        <taxon>Heracleum</taxon>
    </lineage>
</organism>
<dbReference type="InterPro" id="IPR019756">
    <property type="entry name" value="Pept_S26A_signal_pept_1_Ser-AS"/>
</dbReference>
<evidence type="ECO:0000256" key="9">
    <source>
        <dbReference type="ARBA" id="ARBA00022801"/>
    </source>
</evidence>
<feature type="active site" evidence="12">
    <location>
        <position position="203"/>
    </location>
</feature>
<evidence type="ECO:0000256" key="4">
    <source>
        <dbReference type="ARBA" id="ARBA00009370"/>
    </source>
</evidence>
<feature type="active site" evidence="12">
    <location>
        <position position="253"/>
    </location>
</feature>
<dbReference type="GO" id="GO:0009003">
    <property type="term" value="F:signal peptidase activity"/>
    <property type="evidence" value="ECO:0007669"/>
    <property type="project" value="UniProtKB-EC"/>
</dbReference>
<keyword evidence="15" id="KW-1185">Reference proteome</keyword>
<name>A0AAD8JL20_9APIA</name>
<dbReference type="InterPro" id="IPR000223">
    <property type="entry name" value="Pept_S26A_signal_pept_1"/>
</dbReference>
<proteinExistence type="inferred from homology"/>
<dbReference type="GO" id="GO:0009535">
    <property type="term" value="C:chloroplast thylakoid membrane"/>
    <property type="evidence" value="ECO:0007669"/>
    <property type="project" value="TreeGrafter"/>
</dbReference>
<dbReference type="AlphaFoldDB" id="A0AAD8JL20"/>
<dbReference type="PANTHER" id="PTHR43390">
    <property type="entry name" value="SIGNAL PEPTIDASE I"/>
    <property type="match status" value="1"/>
</dbReference>
<dbReference type="PANTHER" id="PTHR43390:SF2">
    <property type="entry name" value="THYLAKOIDAL PROCESSING PEPTIDASE 2, CHLOROPLASTIC-RELATED"/>
    <property type="match status" value="1"/>
</dbReference>
<dbReference type="GO" id="GO:0010027">
    <property type="term" value="P:thylakoid membrane organization"/>
    <property type="evidence" value="ECO:0007669"/>
    <property type="project" value="TreeGrafter"/>
</dbReference>
<evidence type="ECO:0000256" key="11">
    <source>
        <dbReference type="ARBA" id="ARBA00023136"/>
    </source>
</evidence>
<evidence type="ECO:0000256" key="10">
    <source>
        <dbReference type="ARBA" id="ARBA00022946"/>
    </source>
</evidence>
<dbReference type="EMBL" id="JAUIZM010000001">
    <property type="protein sequence ID" value="KAK1405728.1"/>
    <property type="molecule type" value="Genomic_DNA"/>
</dbReference>
<evidence type="ECO:0000259" key="13">
    <source>
        <dbReference type="Pfam" id="PF10502"/>
    </source>
</evidence>
<comment type="subcellular location">
    <subcellularLocation>
        <location evidence="3">Membrane</location>
    </subcellularLocation>
    <subcellularLocation>
        <location evidence="2">Plastid</location>
        <location evidence="2">Chloroplast</location>
    </subcellularLocation>
</comment>
<evidence type="ECO:0000256" key="1">
    <source>
        <dbReference type="ARBA" id="ARBA00000677"/>
    </source>
</evidence>
<evidence type="ECO:0000256" key="2">
    <source>
        <dbReference type="ARBA" id="ARBA00004229"/>
    </source>
</evidence>
<accession>A0AAD8JL20</accession>
<feature type="domain" description="Peptidase S26" evidence="13">
    <location>
        <begin position="176"/>
        <end position="333"/>
    </location>
</feature>
<evidence type="ECO:0000256" key="8">
    <source>
        <dbReference type="ARBA" id="ARBA00022670"/>
    </source>
</evidence>
<dbReference type="Proteomes" id="UP001237642">
    <property type="component" value="Unassembled WGS sequence"/>
</dbReference>
<keyword evidence="9" id="KW-0378">Hydrolase</keyword>
<reference evidence="14" key="2">
    <citation type="submission" date="2023-05" db="EMBL/GenBank/DDBJ databases">
        <authorList>
            <person name="Schelkunov M.I."/>
        </authorList>
    </citation>
    <scope>NUCLEOTIDE SEQUENCE</scope>
    <source>
        <strain evidence="14">Hsosn_3</strain>
        <tissue evidence="14">Leaf</tissue>
    </source>
</reference>
<reference evidence="14" key="1">
    <citation type="submission" date="2023-02" db="EMBL/GenBank/DDBJ databases">
        <title>Genome of toxic invasive species Heracleum sosnowskyi carries increased number of genes despite the absence of recent whole-genome duplications.</title>
        <authorList>
            <person name="Schelkunov M."/>
            <person name="Shtratnikova V."/>
            <person name="Makarenko M."/>
            <person name="Klepikova A."/>
            <person name="Omelchenko D."/>
            <person name="Novikova G."/>
            <person name="Obukhova E."/>
            <person name="Bogdanov V."/>
            <person name="Penin A."/>
            <person name="Logacheva M."/>
        </authorList>
    </citation>
    <scope>NUCLEOTIDE SEQUENCE</scope>
    <source>
        <strain evidence="14">Hsosn_3</strain>
        <tissue evidence="14">Leaf</tissue>
    </source>
</reference>